<evidence type="ECO:0000259" key="3">
    <source>
        <dbReference type="PROSITE" id="PS51335"/>
    </source>
</evidence>
<dbReference type="Proteomes" id="UP001152747">
    <property type="component" value="Unassembled WGS sequence"/>
</dbReference>
<dbReference type="InterPro" id="IPR006816">
    <property type="entry name" value="ELMO_dom"/>
</dbReference>
<evidence type="ECO:0000256" key="1">
    <source>
        <dbReference type="ARBA" id="ARBA00024863"/>
    </source>
</evidence>
<dbReference type="InterPro" id="IPR001849">
    <property type="entry name" value="PH_domain"/>
</dbReference>
<evidence type="ECO:0000256" key="2">
    <source>
        <dbReference type="SAM" id="MobiDB-lite"/>
    </source>
</evidence>
<comment type="caution">
    <text evidence="4">The sequence shown here is derived from an EMBL/GenBank/DDBJ whole genome shotgun (WGS) entry which is preliminary data.</text>
</comment>
<organism evidence="4 5">
    <name type="scientific">Caenorhabditis angaria</name>
    <dbReference type="NCBI Taxonomy" id="860376"/>
    <lineage>
        <taxon>Eukaryota</taxon>
        <taxon>Metazoa</taxon>
        <taxon>Ecdysozoa</taxon>
        <taxon>Nematoda</taxon>
        <taxon>Chromadorea</taxon>
        <taxon>Rhabditida</taxon>
        <taxon>Rhabditina</taxon>
        <taxon>Rhabditomorpha</taxon>
        <taxon>Rhabditoidea</taxon>
        <taxon>Rhabditidae</taxon>
        <taxon>Peloderinae</taxon>
        <taxon>Caenorhabditis</taxon>
    </lineage>
</organism>
<dbReference type="AlphaFoldDB" id="A0A9P1I3F9"/>
<evidence type="ECO:0000313" key="4">
    <source>
        <dbReference type="EMBL" id="CAI5437623.1"/>
    </source>
</evidence>
<dbReference type="PROSITE" id="PS51335">
    <property type="entry name" value="ELMO"/>
    <property type="match status" value="1"/>
</dbReference>
<dbReference type="Gene3D" id="2.30.29.30">
    <property type="entry name" value="Pleckstrin-homology domain (PH domain)/Phosphotyrosine-binding domain (PTB)"/>
    <property type="match status" value="1"/>
</dbReference>
<evidence type="ECO:0000313" key="5">
    <source>
        <dbReference type="Proteomes" id="UP001152747"/>
    </source>
</evidence>
<dbReference type="OrthoDB" id="28413at2759"/>
<gene>
    <name evidence="4" type="ORF">CAMP_LOCUS260</name>
</gene>
<feature type="compositionally biased region" description="Pro residues" evidence="2">
    <location>
        <begin position="708"/>
        <end position="717"/>
    </location>
</feature>
<protein>
    <recommendedName>
        <fullName evidence="3">ELMO domain-containing protein</fullName>
    </recommendedName>
</protein>
<dbReference type="Pfam" id="PF04727">
    <property type="entry name" value="ELMO_CED12"/>
    <property type="match status" value="1"/>
</dbReference>
<dbReference type="Pfam" id="PF11841">
    <property type="entry name" value="ELMO_ARM"/>
    <property type="match status" value="1"/>
</dbReference>
<dbReference type="InterPro" id="IPR011993">
    <property type="entry name" value="PH-like_dom_sf"/>
</dbReference>
<keyword evidence="5" id="KW-1185">Reference proteome</keyword>
<comment type="function">
    <text evidence="1">Involved in cytoskeletal rearrangements required for phagocytosis of apoptotic cells and cell motility. Acts in association with DOCK1 and CRK. Was initially proposed to be required in complex with DOCK1 to activate Rac Rho small GTPases. May enhance the guanine nucleotide exchange factor (GEF) activity of DOCK1.</text>
</comment>
<name>A0A9P1I3F9_9PELO</name>
<dbReference type="EMBL" id="CANHGI010000001">
    <property type="protein sequence ID" value="CAI5437623.1"/>
    <property type="molecule type" value="Genomic_DNA"/>
</dbReference>
<proteinExistence type="predicted"/>
<feature type="domain" description="ELMO" evidence="3">
    <location>
        <begin position="321"/>
        <end position="486"/>
    </location>
</feature>
<dbReference type="InterPro" id="IPR024574">
    <property type="entry name" value="ELMO_ARM"/>
</dbReference>
<dbReference type="Pfam" id="PF16457">
    <property type="entry name" value="PH_12"/>
    <property type="match status" value="1"/>
</dbReference>
<sequence length="723" mass="83254">MSFHAPVKELQPVDTSLPEYCIKGAVVLDPQLTEWNKKAIISSTCLPSTFLQINRQEQKIGEILRNAANGLQLPPNEQYGLISEEPKRFITDYNLDSLNNGFMLTMSASPDHYVQRINEILSQGNDLKKMEWAVAKLDEFSLDLALIEAFYKFSSLDLLYSLVRDDRVCMSSTLLSTCLRALSKMLELGVDSVGWQCVPRDVVVSVSSMVTGKAKREEANALLFALQMIEQLVNCDSTTREWVLEEVPIETLIRHVEKSDERISISALSLMNSMIEKCTNPEKRVEMIKALEVVPFRNAVHSSLLRTGKPRDSQSLQQLIQVQKQLISVYDLGEPVENDIQKILEIEQFDDELKKEEENVEFRRLLQNNRCGKLTCRAILRISEYHQQDLKMILSENIMRIEGGKWRFIPLSIKCVGIAAELFGILPGRDELSRLIPILFSSEHIFDEIVWVILQLFHRTWREMHAKNGELEKVASVVMEQLRFVLKMEQSHIEGLEESLERFTYRNLQEIWKDEQEEKENDQLHSQSVTILAQKLRPKMEEIVGINNRNYMKEGHVFRKNSKGKSKQAFWFWKLDSSEKFITIRMCDEEGNSGQMEEIKQIWLKDIIDVINNDESDRKTSSSRFTSSGGNSGIMSRGLRVELKNETLNASTFDEKICTIWIDGLLELTGNSKKDNRSRTDEMVDRLLKMELRVRLLNVKSSETSQPPEIPPFPETFPFPSCT</sequence>
<feature type="region of interest" description="Disordered" evidence="2">
    <location>
        <begin position="703"/>
        <end position="723"/>
    </location>
</feature>
<accession>A0A9P1I3F9</accession>
<reference evidence="4" key="1">
    <citation type="submission" date="2022-11" db="EMBL/GenBank/DDBJ databases">
        <authorList>
            <person name="Kikuchi T."/>
        </authorList>
    </citation>
    <scope>NUCLEOTIDE SEQUENCE</scope>
    <source>
        <strain evidence="4">PS1010</strain>
    </source>
</reference>